<dbReference type="InterPro" id="IPR036388">
    <property type="entry name" value="WH-like_DNA-bd_sf"/>
</dbReference>
<dbReference type="PANTHER" id="PTHR16305">
    <property type="entry name" value="TESTICULAR SOLUBLE ADENYLYL CYCLASE"/>
    <property type="match status" value="1"/>
</dbReference>
<feature type="compositionally biased region" description="Gly residues" evidence="3">
    <location>
        <begin position="514"/>
        <end position="528"/>
    </location>
</feature>
<evidence type="ECO:0000313" key="5">
    <source>
        <dbReference type="EMBL" id="BAP34706.1"/>
    </source>
</evidence>
<accession>A0A077KSU8</accession>
<dbReference type="InterPro" id="IPR016032">
    <property type="entry name" value="Sig_transdc_resp-reg_C-effctor"/>
</dbReference>
<evidence type="ECO:0000256" key="2">
    <source>
        <dbReference type="ARBA" id="ARBA00022840"/>
    </source>
</evidence>
<dbReference type="PANTHER" id="PTHR16305:SF35">
    <property type="entry name" value="TRANSCRIPTIONAL ACTIVATOR DOMAIN"/>
    <property type="match status" value="1"/>
</dbReference>
<dbReference type="SMART" id="SM00421">
    <property type="entry name" value="HTH_LUXR"/>
    <property type="match status" value="1"/>
</dbReference>
<reference evidence="5" key="1">
    <citation type="journal article" date="2013" name="J. Antibiot.">
        <title>Identification of the incednine biosynthetic gene cluster: characterization of novel beta-glutamate-beta-decarboxylase IdnL3.</title>
        <authorList>
            <person name="Takaishi M."/>
            <person name="Kudo F."/>
            <person name="Eguchi T."/>
        </authorList>
    </citation>
    <scope>NUCLEOTIDE SEQUENCE</scope>
    <source>
        <strain evidence="5">ML694-90F3</strain>
    </source>
</reference>
<dbReference type="GO" id="GO:0004016">
    <property type="term" value="F:adenylate cyclase activity"/>
    <property type="evidence" value="ECO:0007669"/>
    <property type="project" value="TreeGrafter"/>
</dbReference>
<dbReference type="InterPro" id="IPR041664">
    <property type="entry name" value="AAA_16"/>
</dbReference>
<proteinExistence type="predicted"/>
<feature type="region of interest" description="Disordered" evidence="3">
    <location>
        <begin position="820"/>
        <end position="842"/>
    </location>
</feature>
<feature type="domain" description="HTH luxR-type" evidence="4">
    <location>
        <begin position="893"/>
        <end position="958"/>
    </location>
</feature>
<protein>
    <submittedName>
        <fullName evidence="5">LuxR-family transcriptional regulator</fullName>
    </submittedName>
</protein>
<dbReference type="Pfam" id="PF00196">
    <property type="entry name" value="GerE"/>
    <property type="match status" value="1"/>
</dbReference>
<dbReference type="Gene3D" id="1.10.10.10">
    <property type="entry name" value="Winged helix-like DNA-binding domain superfamily/Winged helix DNA-binding domain"/>
    <property type="match status" value="1"/>
</dbReference>
<evidence type="ECO:0000256" key="1">
    <source>
        <dbReference type="ARBA" id="ARBA00022741"/>
    </source>
</evidence>
<feature type="region of interest" description="Disordered" evidence="3">
    <location>
        <begin position="869"/>
        <end position="896"/>
    </location>
</feature>
<sequence>MASVRSTQLHIAPDGAKKYLWKQFQQSSAGAGRLIMVSGGIASGKTVLQEELLDEAAGAGALTLSATGARDEQHIGAAVIDQLLTNSSLPIEIPSTFAWPGSGAAAPDGPDEYTGSRLVRDVCDTLLGLARTQPIVIGVDDLHFADETSLKLLSQLQRRIRRTRLMIVLTQPDWQHSPTRLSSHFARQPRFQAVQLAPLPPRSIARLLQESPDGTADAAADEVAGRIHVLSAGNPLLVHALAEDYRDSGARRQVAAGPAYSAAVHTLLERPDTQLLDVASAVAVLGRHSSDVPLIAKLTGIDPDTVTTLLGALQQAGLLVDGAFRHPAAGTAVLNVLTPSARTQLHAAAAELKYRAAATATDVATHLITAADASATWSVPLLRTAAEQAMTADDVQFATQCLELALNATEDEQERRALRQSIARSLFRVNPSAVNPYAAPLREAVLDGVSDHADCFAVMRHALWQGDRQTYLRARTALLATGEPVDPQTMVELDLAYRWHFGPRPATAGDDGTRPGGTGAKGTEGPGAPGTVPQRVTPWSHTADTLLRMWRQRGDGATIAGAERILRNCRLGDTALEAIAMAISALVRAGRVDSAERWCVTLSREAHQRSAVTWEAMLVALRADIVLRRGDVACAEDRARAALDMLGDQNWGASIVHPLSTLLMANIAAGNLEEAARTLKRPVPTAAFSTLGGLQYLRAWGHFHLATNRPLAAVSLFQRCEQVTRGWDQEAAPLVPWRSDLAEANLQLGNVSMARDLARQQVKLAVDTDPHACGLALRVLAMAAAPQESAGISSRAATYFREAGHQLELDRTLKLLERARPTGQGVADRTAGRRDGERPVRAAGVPEQRRVMMPRAPGRDLMVKPAQVTGRTDVPVREPERVRDRDAERDRQDAGESTVLSEAELRVAHLAALGHTNRQISSALFITVSTVEQHLTRAYRKLGISGRSALANKLSLRQPELAAKNGGSF</sequence>
<dbReference type="PRINTS" id="PR00038">
    <property type="entry name" value="HTHLUXR"/>
</dbReference>
<dbReference type="SUPFAM" id="SSF46894">
    <property type="entry name" value="C-terminal effector domain of the bipartite response regulators"/>
    <property type="match status" value="1"/>
</dbReference>
<feature type="region of interest" description="Disordered" evidence="3">
    <location>
        <begin position="504"/>
        <end position="537"/>
    </location>
</feature>
<evidence type="ECO:0000256" key="3">
    <source>
        <dbReference type="SAM" id="MobiDB-lite"/>
    </source>
</evidence>
<dbReference type="GO" id="GO:0003677">
    <property type="term" value="F:DNA binding"/>
    <property type="evidence" value="ECO:0007669"/>
    <property type="project" value="InterPro"/>
</dbReference>
<dbReference type="SUPFAM" id="SSF52540">
    <property type="entry name" value="P-loop containing nucleoside triphosphate hydrolases"/>
    <property type="match status" value="1"/>
</dbReference>
<gene>
    <name evidence="5" type="primary">idnR1</name>
</gene>
<dbReference type="AlphaFoldDB" id="A0A077KSU8"/>
<dbReference type="GO" id="GO:0006355">
    <property type="term" value="P:regulation of DNA-templated transcription"/>
    <property type="evidence" value="ECO:0007669"/>
    <property type="project" value="InterPro"/>
</dbReference>
<dbReference type="Pfam" id="PF13191">
    <property type="entry name" value="AAA_16"/>
    <property type="match status" value="1"/>
</dbReference>
<dbReference type="PROSITE" id="PS50043">
    <property type="entry name" value="HTH_LUXR_2"/>
    <property type="match status" value="1"/>
</dbReference>
<dbReference type="EMBL" id="AB767280">
    <property type="protein sequence ID" value="BAP34706.1"/>
    <property type="molecule type" value="Genomic_DNA"/>
</dbReference>
<feature type="compositionally biased region" description="Basic and acidic residues" evidence="3">
    <location>
        <begin position="830"/>
        <end position="840"/>
    </location>
</feature>
<keyword evidence="1" id="KW-0547">Nucleotide-binding</keyword>
<organism evidence="5">
    <name type="scientific">Streptomyces sp. ML694-90F3</name>
    <dbReference type="NCBI Taxonomy" id="1265536"/>
    <lineage>
        <taxon>Bacteria</taxon>
        <taxon>Bacillati</taxon>
        <taxon>Actinomycetota</taxon>
        <taxon>Actinomycetes</taxon>
        <taxon>Kitasatosporales</taxon>
        <taxon>Streptomycetaceae</taxon>
        <taxon>Streptomyces</taxon>
    </lineage>
</organism>
<dbReference type="InterPro" id="IPR000792">
    <property type="entry name" value="Tscrpt_reg_LuxR_C"/>
</dbReference>
<evidence type="ECO:0000259" key="4">
    <source>
        <dbReference type="PROSITE" id="PS50043"/>
    </source>
</evidence>
<dbReference type="PROSITE" id="PS00622">
    <property type="entry name" value="HTH_LUXR_1"/>
    <property type="match status" value="1"/>
</dbReference>
<keyword evidence="2" id="KW-0067">ATP-binding</keyword>
<dbReference type="GO" id="GO:0005524">
    <property type="term" value="F:ATP binding"/>
    <property type="evidence" value="ECO:0007669"/>
    <property type="project" value="UniProtKB-KW"/>
</dbReference>
<dbReference type="GO" id="GO:0005737">
    <property type="term" value="C:cytoplasm"/>
    <property type="evidence" value="ECO:0007669"/>
    <property type="project" value="TreeGrafter"/>
</dbReference>
<dbReference type="InterPro" id="IPR027417">
    <property type="entry name" value="P-loop_NTPase"/>
</dbReference>
<feature type="compositionally biased region" description="Basic and acidic residues" evidence="3">
    <location>
        <begin position="874"/>
        <end position="894"/>
    </location>
</feature>
<dbReference type="CDD" id="cd06170">
    <property type="entry name" value="LuxR_C_like"/>
    <property type="match status" value="1"/>
</dbReference>
<name>A0A077KSU8_9ACTN</name>